<evidence type="ECO:0000256" key="1">
    <source>
        <dbReference type="SAM" id="Phobius"/>
    </source>
</evidence>
<reference evidence="3" key="1">
    <citation type="submission" date="2016-07" db="EMBL/GenBank/DDBJ databases">
        <title>Phaeobacter portensis sp. nov., a tropodithietic acid producing bacterium isolated from a German harbor.</title>
        <authorList>
            <person name="Freese H.M."/>
            <person name="Bunk B."/>
            <person name="Breider S."/>
            <person name="Brinkhoff T."/>
        </authorList>
    </citation>
    <scope>NUCLEOTIDE SEQUENCE [LARGE SCALE GENOMIC DNA]</scope>
    <source>
        <strain evidence="3">P97</strain>
    </source>
</reference>
<protein>
    <submittedName>
        <fullName evidence="2">Putative integral membrane protein</fullName>
    </submittedName>
</protein>
<proteinExistence type="predicted"/>
<dbReference type="InterPro" id="IPR018692">
    <property type="entry name" value="DUF2189"/>
</dbReference>
<evidence type="ECO:0000313" key="2">
    <source>
        <dbReference type="EMBL" id="APG45502.1"/>
    </source>
</evidence>
<dbReference type="EMBL" id="CP016364">
    <property type="protein sequence ID" value="APG45502.1"/>
    <property type="molecule type" value="Genomic_DNA"/>
</dbReference>
<organism evidence="2 3">
    <name type="scientific">Phaeobacter porticola</name>
    <dbReference type="NCBI Taxonomy" id="1844006"/>
    <lineage>
        <taxon>Bacteria</taxon>
        <taxon>Pseudomonadati</taxon>
        <taxon>Pseudomonadota</taxon>
        <taxon>Alphaproteobacteria</taxon>
        <taxon>Rhodobacterales</taxon>
        <taxon>Roseobacteraceae</taxon>
        <taxon>Phaeobacter</taxon>
    </lineage>
</organism>
<dbReference type="OrthoDB" id="9809543at2"/>
<accession>A0A1L3I048</accession>
<feature type="transmembrane region" description="Helical" evidence="1">
    <location>
        <begin position="147"/>
        <end position="176"/>
    </location>
</feature>
<dbReference type="RefSeq" id="WP_072503354.1">
    <property type="nucleotide sequence ID" value="NZ_CP016364.1"/>
</dbReference>
<keyword evidence="1" id="KW-0472">Membrane</keyword>
<dbReference type="Pfam" id="PF09955">
    <property type="entry name" value="DUF2189"/>
    <property type="match status" value="1"/>
</dbReference>
<gene>
    <name evidence="2" type="ORF">PhaeoP97_00044</name>
</gene>
<keyword evidence="3" id="KW-1185">Reference proteome</keyword>
<dbReference type="STRING" id="1844006.PhaeoP97_00044"/>
<name>A0A1L3I048_9RHOB</name>
<sequence>MTAGVYSKARVIQEDPGQVVKRWLVAGWRDLRANPGFSLGYGMALVLGGWALIWLLSASGTGWMLLPLLAGGVLIGPVATVGLYAVARGRREVASKGQIALVGAILMVFALTWIRAATVLFAIVYGLRPFAGFIETLQLLLSTQAGWVLMIAGSLTGGLFAALGFAVSAFSVPMLVDREIDGFSAMGLSFNAATHNFRLCVWWGAAITFLTALGILTGLLGLAIVFPLLGYATWHAYADLFHGDA</sequence>
<dbReference type="KEGG" id="php:PhaeoP97_00044"/>
<feature type="transmembrane region" description="Helical" evidence="1">
    <location>
        <begin position="39"/>
        <end position="57"/>
    </location>
</feature>
<dbReference type="AlphaFoldDB" id="A0A1L3I048"/>
<feature type="transmembrane region" description="Helical" evidence="1">
    <location>
        <begin position="99"/>
        <end position="127"/>
    </location>
</feature>
<feature type="transmembrane region" description="Helical" evidence="1">
    <location>
        <begin position="197"/>
        <end position="226"/>
    </location>
</feature>
<evidence type="ECO:0000313" key="3">
    <source>
        <dbReference type="Proteomes" id="UP000183859"/>
    </source>
</evidence>
<keyword evidence="1" id="KW-0812">Transmembrane</keyword>
<dbReference type="Proteomes" id="UP000183859">
    <property type="component" value="Chromosome"/>
</dbReference>
<keyword evidence="1" id="KW-1133">Transmembrane helix</keyword>
<feature type="transmembrane region" description="Helical" evidence="1">
    <location>
        <begin position="63"/>
        <end position="87"/>
    </location>
</feature>